<protein>
    <submittedName>
        <fullName evidence="2">Uncharacterized protein</fullName>
    </submittedName>
</protein>
<feature type="compositionally biased region" description="Basic and acidic residues" evidence="1">
    <location>
        <begin position="81"/>
        <end position="96"/>
    </location>
</feature>
<evidence type="ECO:0000256" key="1">
    <source>
        <dbReference type="SAM" id="MobiDB-lite"/>
    </source>
</evidence>
<comment type="caution">
    <text evidence="2">The sequence shown here is derived from an EMBL/GenBank/DDBJ whole genome shotgun (WGS) entry which is preliminary data.</text>
</comment>
<accession>A0AAN8ZSJ1</accession>
<proteinExistence type="predicted"/>
<reference evidence="2 3" key="1">
    <citation type="submission" date="2023-11" db="EMBL/GenBank/DDBJ databases">
        <title>Halocaridina rubra genome assembly.</title>
        <authorList>
            <person name="Smith C."/>
        </authorList>
    </citation>
    <scope>NUCLEOTIDE SEQUENCE [LARGE SCALE GENOMIC DNA]</scope>
    <source>
        <strain evidence="2">EP-1</strain>
        <tissue evidence="2">Whole</tissue>
    </source>
</reference>
<sequence length="96" mass="10118">MWQASKFKPFGVSKDLVDDLNKNVTNKNNGGGGDGGASLTQLESPPPNHPSHSLSHPHHHPQGPGALTGLEGQGSTPISHRQPDNNGRDKWPSPGC</sequence>
<organism evidence="2 3">
    <name type="scientific">Halocaridina rubra</name>
    <name type="common">Hawaiian red shrimp</name>
    <dbReference type="NCBI Taxonomy" id="373956"/>
    <lineage>
        <taxon>Eukaryota</taxon>
        <taxon>Metazoa</taxon>
        <taxon>Ecdysozoa</taxon>
        <taxon>Arthropoda</taxon>
        <taxon>Crustacea</taxon>
        <taxon>Multicrustacea</taxon>
        <taxon>Malacostraca</taxon>
        <taxon>Eumalacostraca</taxon>
        <taxon>Eucarida</taxon>
        <taxon>Decapoda</taxon>
        <taxon>Pleocyemata</taxon>
        <taxon>Caridea</taxon>
        <taxon>Atyoidea</taxon>
        <taxon>Atyidae</taxon>
        <taxon>Halocaridina</taxon>
    </lineage>
</organism>
<name>A0AAN8ZSJ1_HALRR</name>
<gene>
    <name evidence="2" type="ORF">SK128_021759</name>
</gene>
<keyword evidence="3" id="KW-1185">Reference proteome</keyword>
<dbReference type="EMBL" id="JAXCGZ010023365">
    <property type="protein sequence ID" value="KAK7012936.1"/>
    <property type="molecule type" value="Genomic_DNA"/>
</dbReference>
<dbReference type="AlphaFoldDB" id="A0AAN8ZSJ1"/>
<evidence type="ECO:0000313" key="2">
    <source>
        <dbReference type="EMBL" id="KAK7012936.1"/>
    </source>
</evidence>
<evidence type="ECO:0000313" key="3">
    <source>
        <dbReference type="Proteomes" id="UP001381693"/>
    </source>
</evidence>
<dbReference type="Proteomes" id="UP001381693">
    <property type="component" value="Unassembled WGS sequence"/>
</dbReference>
<feature type="region of interest" description="Disordered" evidence="1">
    <location>
        <begin position="21"/>
        <end position="96"/>
    </location>
</feature>